<dbReference type="Pfam" id="PF17921">
    <property type="entry name" value="Integrase_H2C2"/>
    <property type="match status" value="1"/>
</dbReference>
<protein>
    <submittedName>
        <fullName evidence="5">Retrovirus-related Pol poly from transposon</fullName>
    </submittedName>
</protein>
<dbReference type="GO" id="GO:0006508">
    <property type="term" value="P:proteolysis"/>
    <property type="evidence" value="ECO:0007669"/>
    <property type="project" value="InterPro"/>
</dbReference>
<dbReference type="CDD" id="cd09274">
    <property type="entry name" value="RNase_HI_RT_Ty3"/>
    <property type="match status" value="1"/>
</dbReference>
<feature type="non-terminal residue" evidence="5">
    <location>
        <position position="1089"/>
    </location>
</feature>
<dbReference type="InterPro" id="IPR001584">
    <property type="entry name" value="Integrase_cat-core"/>
</dbReference>
<evidence type="ECO:0000313" key="6">
    <source>
        <dbReference type="Proteomes" id="UP001152795"/>
    </source>
</evidence>
<keyword evidence="1" id="KW-0511">Multifunctional enzyme</keyword>
<dbReference type="Proteomes" id="UP001152795">
    <property type="component" value="Unassembled WGS sequence"/>
</dbReference>
<evidence type="ECO:0000259" key="2">
    <source>
        <dbReference type="PROSITE" id="PS50175"/>
    </source>
</evidence>
<dbReference type="InterPro" id="IPR043502">
    <property type="entry name" value="DNA/RNA_pol_sf"/>
</dbReference>
<dbReference type="GO" id="GO:0015074">
    <property type="term" value="P:DNA integration"/>
    <property type="evidence" value="ECO:0007669"/>
    <property type="project" value="InterPro"/>
</dbReference>
<evidence type="ECO:0000313" key="5">
    <source>
        <dbReference type="EMBL" id="CAB4005229.1"/>
    </source>
</evidence>
<dbReference type="InterPro" id="IPR043128">
    <property type="entry name" value="Rev_trsase/Diguanyl_cyclase"/>
</dbReference>
<dbReference type="InterPro" id="IPR012337">
    <property type="entry name" value="RNaseH-like_sf"/>
</dbReference>
<dbReference type="GO" id="GO:0003676">
    <property type="term" value="F:nucleic acid binding"/>
    <property type="evidence" value="ECO:0007669"/>
    <property type="project" value="InterPro"/>
</dbReference>
<keyword evidence="6" id="KW-1185">Reference proteome</keyword>
<dbReference type="InterPro" id="IPR000477">
    <property type="entry name" value="RT_dom"/>
</dbReference>
<dbReference type="Pfam" id="PF00665">
    <property type="entry name" value="rve"/>
    <property type="match status" value="1"/>
</dbReference>
<dbReference type="Gene3D" id="3.30.420.10">
    <property type="entry name" value="Ribonuclease H-like superfamily/Ribonuclease H"/>
    <property type="match status" value="1"/>
</dbReference>
<dbReference type="Pfam" id="PF00078">
    <property type="entry name" value="RVT_1"/>
    <property type="match status" value="1"/>
</dbReference>
<feature type="domain" description="Reverse transcriptase" evidence="3">
    <location>
        <begin position="697"/>
        <end position="874"/>
    </location>
</feature>
<dbReference type="GO" id="GO:0004190">
    <property type="term" value="F:aspartic-type endopeptidase activity"/>
    <property type="evidence" value="ECO:0007669"/>
    <property type="project" value="InterPro"/>
</dbReference>
<accession>A0A6S7HLJ0</accession>
<dbReference type="InterPro" id="IPR041588">
    <property type="entry name" value="Integrase_H2C2"/>
</dbReference>
<proteinExistence type="predicted"/>
<comment type="caution">
    <text evidence="5">The sequence shown here is derived from an EMBL/GenBank/DDBJ whole genome shotgun (WGS) entry which is preliminary data.</text>
</comment>
<organism evidence="5 6">
    <name type="scientific">Paramuricea clavata</name>
    <name type="common">Red gorgonian</name>
    <name type="synonym">Violescent sea-whip</name>
    <dbReference type="NCBI Taxonomy" id="317549"/>
    <lineage>
        <taxon>Eukaryota</taxon>
        <taxon>Metazoa</taxon>
        <taxon>Cnidaria</taxon>
        <taxon>Anthozoa</taxon>
        <taxon>Octocorallia</taxon>
        <taxon>Malacalcyonacea</taxon>
        <taxon>Plexauridae</taxon>
        <taxon>Paramuricea</taxon>
    </lineage>
</organism>
<dbReference type="PANTHER" id="PTHR37984:SF5">
    <property type="entry name" value="PROTEIN NYNRIN-LIKE"/>
    <property type="match status" value="1"/>
</dbReference>
<feature type="domain" description="Integrase catalytic" evidence="4">
    <location>
        <begin position="368"/>
        <end position="526"/>
    </location>
</feature>
<dbReference type="InterPro" id="IPR036397">
    <property type="entry name" value="RNaseH_sf"/>
</dbReference>
<dbReference type="Gene3D" id="3.10.10.10">
    <property type="entry name" value="HIV Type 1 Reverse Transcriptase, subunit A, domain 1"/>
    <property type="match status" value="1"/>
</dbReference>
<dbReference type="SUPFAM" id="SSF56672">
    <property type="entry name" value="DNA/RNA polymerases"/>
    <property type="match status" value="1"/>
</dbReference>
<feature type="domain" description="Peptidase A2" evidence="2">
    <location>
        <begin position="89"/>
        <end position="124"/>
    </location>
</feature>
<dbReference type="PROSITE" id="PS50175">
    <property type="entry name" value="ASP_PROT_RETROV"/>
    <property type="match status" value="1"/>
</dbReference>
<dbReference type="Gene3D" id="3.30.70.270">
    <property type="match status" value="2"/>
</dbReference>
<reference evidence="5" key="1">
    <citation type="submission" date="2020-04" db="EMBL/GenBank/DDBJ databases">
        <authorList>
            <person name="Alioto T."/>
            <person name="Alioto T."/>
            <person name="Gomez Garrido J."/>
        </authorList>
    </citation>
    <scope>NUCLEOTIDE SEQUENCE</scope>
    <source>
        <strain evidence="5">A484AB</strain>
    </source>
</reference>
<dbReference type="FunFam" id="3.30.420.10:FF:000032">
    <property type="entry name" value="Retrovirus-related Pol polyprotein from transposon 297-like Protein"/>
    <property type="match status" value="1"/>
</dbReference>
<dbReference type="PROSITE" id="PS50994">
    <property type="entry name" value="INTEGRASE"/>
    <property type="match status" value="1"/>
</dbReference>
<dbReference type="PROSITE" id="PS50878">
    <property type="entry name" value="RT_POL"/>
    <property type="match status" value="1"/>
</dbReference>
<dbReference type="FunFam" id="3.30.70.270:FF:000026">
    <property type="entry name" value="Transposon Ty3-G Gag-Pol polyprotein"/>
    <property type="match status" value="1"/>
</dbReference>
<dbReference type="CDD" id="cd01647">
    <property type="entry name" value="RT_LTR"/>
    <property type="match status" value="1"/>
</dbReference>
<evidence type="ECO:0000259" key="4">
    <source>
        <dbReference type="PROSITE" id="PS50994"/>
    </source>
</evidence>
<dbReference type="InterPro" id="IPR050951">
    <property type="entry name" value="Retrovirus_Pol_polyprotein"/>
</dbReference>
<evidence type="ECO:0000259" key="3">
    <source>
        <dbReference type="PROSITE" id="PS50878"/>
    </source>
</evidence>
<dbReference type="AlphaFoldDB" id="A0A6S7HLJ0"/>
<gene>
    <name evidence="5" type="ORF">PACLA_8A023575</name>
</gene>
<name>A0A6S7HLJ0_PARCT</name>
<dbReference type="InterPro" id="IPR041577">
    <property type="entry name" value="RT_RNaseH_2"/>
</dbReference>
<dbReference type="Pfam" id="PF17919">
    <property type="entry name" value="RT_RNaseH_2"/>
    <property type="match status" value="1"/>
</dbReference>
<evidence type="ECO:0000256" key="1">
    <source>
        <dbReference type="ARBA" id="ARBA00023268"/>
    </source>
</evidence>
<dbReference type="EMBL" id="CACRXK020005134">
    <property type="protein sequence ID" value="CAB4005229.1"/>
    <property type="molecule type" value="Genomic_DNA"/>
</dbReference>
<dbReference type="SUPFAM" id="SSF53098">
    <property type="entry name" value="Ribonuclease H-like"/>
    <property type="match status" value="1"/>
</dbReference>
<dbReference type="InterPro" id="IPR001995">
    <property type="entry name" value="Peptidase_A2_cat"/>
</dbReference>
<dbReference type="OrthoDB" id="10000497at2759"/>
<dbReference type="PANTHER" id="PTHR37984">
    <property type="entry name" value="PROTEIN CBG26694"/>
    <property type="match status" value="1"/>
</dbReference>
<sequence length="1089" mass="123288">TITCDYCKRKGHTMSDCYRNPQNQTKPTGIVSTPDNNTTSVFDSNNTSDTQEDLIEVKANADPIMKVFEPFVNAASVSLLNNPTQRIPVQVLRDTGASQSLILTNTLPFSAESYSGNNVLIKGVHSSDYSSVPLHNIRLHSDLVSGDVSIGIIDTLPFDGIQLLLGNDLAGEKVTVNPIVTNKPMKPCSTSISDVIEQEIPNLYPSCAVTRAMVKQQELENNKRDDLDSSYDLSDTFLTQLFDSGPKTTQITKNDAIDTKSLSTSNLIHEQNNDPEIAILIQQAFDEKEISDQAMGYFIKNDILMRKWRPPDVRHLGINKTYEKIIRHFYWPGVRKTVAEFCKTCHTCQVVGKANQVIPKAPLKPIPAFEEPFSRIMIDCVGPLPKTKRGNQYLLTIMCVSTRFPEAIPLRNIKAKTIVEALTKFFTLVGLPKSIQSDQGSNFTSGLFQQIMHELGIKQYNSSAYHPESQGALERFHQTLKQMIKTYCFETEKDWDDGVHFLLFAARESVQESLGFSPFELVFGHTVRGPLKLLKEKLLTDDGGSLNILQYVTDFRTKLTKACDLARKNLKTAQNRMKHSYDKNTVTRNFQNGDKVLALLPVPGNPLQASLSETTKLSNSDVLRNMDSKLSHLQPSQRQDVLDLVNEYAQLFPDIPSRTDMISHDVDIGDASPIKQHPYRLNPSKAKYLDQEIQYLLENDFIEHSQSSWSSPCILVPKPDGSYRMCTDYRKVNNLTKSDNFPIPRMDDCVDKIGNAKYVSKFDLLKGFWQIPLSERAKEVSAFVTPRGLYQYKVMPFGMRNSPATFQRLINQIISQIDGCEGYIDDVIIYSDTWEEHLEILRKFFKRLSEAKLTINLVKSEFGCGHVTYLGHIVGQGQVKPVNAKVEAIADFPQPTTKKHIMRLLGMAGYYRKFCPNFSSITEPLTQLLRKDMKFVWTEQCQKAFEKLKAMLQNAPVLSAPDFNRPFKLAIDASDVAAGAVLLQEGQFGVDHPVCYFSRKFNKHQRNYSTIEKECLALVLALQHFEVYVSSTSVPLEVFSDHNPLMFLHKMKNKNQRLLRWSLVLSEYDMKMEHIKGRDNLLADCLSRP</sequence>
<dbReference type="Gene3D" id="1.10.340.70">
    <property type="match status" value="1"/>
</dbReference>